<sequence length="274" mass="29932">MKKILIFLSLCMIALYGNDTLKHGWFGRAGIGIADLVHQAGQSRSQSVFASLYIDGGYTFTNQMELGYDVQIGSSPNKLSNGLPLVGIQSFTDLPTPKGGGNIVSDMIIHIGYNLISSPKDHPLYLGTGLVINNFAIGAVNIPVTAIVVNTYLPLEIKGNLIKGKWGLEYLASYDLQLQSAIGIQGEIQETKQLPINGGYALRANLGFTYQLSQKYFFFATMIFRYANLNASQKTTITTIADTVMPGAKPNTSNEVYYPKSHTTYIGMRFGFGF</sequence>
<evidence type="ECO:0000313" key="1">
    <source>
        <dbReference type="EMBL" id="QGT50070.1"/>
    </source>
</evidence>
<organism evidence="1">
    <name type="scientific">uncultured Helicobacter sp</name>
    <dbReference type="NCBI Taxonomy" id="175537"/>
    <lineage>
        <taxon>Bacteria</taxon>
        <taxon>Pseudomonadati</taxon>
        <taxon>Campylobacterota</taxon>
        <taxon>Epsilonproteobacteria</taxon>
        <taxon>Campylobacterales</taxon>
        <taxon>Helicobacteraceae</taxon>
        <taxon>Helicobacter</taxon>
        <taxon>environmental samples</taxon>
    </lineage>
</organism>
<dbReference type="EMBL" id="MN577567">
    <property type="protein sequence ID" value="QGT50070.1"/>
    <property type="molecule type" value="Genomic_DNA"/>
</dbReference>
<accession>A0A650EJZ2</accession>
<name>A0A650EJZ2_9HELI</name>
<gene>
    <name evidence="1" type="ORF">Helico4rc_1900</name>
</gene>
<dbReference type="AlphaFoldDB" id="A0A650EJZ2"/>
<evidence type="ECO:0008006" key="2">
    <source>
        <dbReference type="Google" id="ProtNLM"/>
    </source>
</evidence>
<reference evidence="1" key="1">
    <citation type="journal article" date="2020" name="J. ISSAAS">
        <title>Lactobacilli and other gastrointestinal microbiota of Peromyscus leucopus, reservoir host for agents of Lyme disease and other zoonoses in North America.</title>
        <authorList>
            <person name="Milovic A."/>
            <person name="Bassam K."/>
            <person name="Shao H."/>
            <person name="Chatzistamou I."/>
            <person name="Tufts D.M."/>
            <person name="Diuk-Wasser M."/>
            <person name="Barbour A.G."/>
        </authorList>
    </citation>
    <scope>NUCLEOTIDE SEQUENCE</scope>
    <source>
        <strain evidence="1">LL4</strain>
    </source>
</reference>
<protein>
    <recommendedName>
        <fullName evidence="2">Outer membrane protein</fullName>
    </recommendedName>
</protein>
<proteinExistence type="predicted"/>